<dbReference type="Proteomes" id="UP000075886">
    <property type="component" value="Unassembled WGS sequence"/>
</dbReference>
<evidence type="ECO:0000313" key="2">
    <source>
        <dbReference type="EnsemblMetazoa" id="AFAF002762-PA"/>
    </source>
</evidence>
<dbReference type="EMBL" id="AXCN02000612">
    <property type="status" value="NOT_ANNOTATED_CDS"/>
    <property type="molecule type" value="Genomic_DNA"/>
</dbReference>
<proteinExistence type="predicted"/>
<keyword evidence="3" id="KW-1185">Reference proteome</keyword>
<keyword evidence="1" id="KW-0472">Membrane</keyword>
<reference evidence="3" key="1">
    <citation type="submission" date="2014-01" db="EMBL/GenBank/DDBJ databases">
        <title>The Genome Sequence of Anopheles farauti FAR1 (V2).</title>
        <authorList>
            <consortium name="The Broad Institute Genomics Platform"/>
            <person name="Neafsey D.E."/>
            <person name="Besansky N."/>
            <person name="Howell P."/>
            <person name="Walton C."/>
            <person name="Young S.K."/>
            <person name="Zeng Q."/>
            <person name="Gargeya S."/>
            <person name="Fitzgerald M."/>
            <person name="Haas B."/>
            <person name="Abouelleil A."/>
            <person name="Allen A.W."/>
            <person name="Alvarado L."/>
            <person name="Arachchi H.M."/>
            <person name="Berlin A.M."/>
            <person name="Chapman S.B."/>
            <person name="Gainer-Dewar J."/>
            <person name="Goldberg J."/>
            <person name="Griggs A."/>
            <person name="Gujja S."/>
            <person name="Hansen M."/>
            <person name="Howarth C."/>
            <person name="Imamovic A."/>
            <person name="Ireland A."/>
            <person name="Larimer J."/>
            <person name="McCowan C."/>
            <person name="Murphy C."/>
            <person name="Pearson M."/>
            <person name="Poon T.W."/>
            <person name="Priest M."/>
            <person name="Roberts A."/>
            <person name="Saif S."/>
            <person name="Shea T."/>
            <person name="Sisk P."/>
            <person name="Sykes S."/>
            <person name="Wortman J."/>
            <person name="Nusbaum C."/>
            <person name="Birren B."/>
        </authorList>
    </citation>
    <scope>NUCLEOTIDE SEQUENCE [LARGE SCALE GENOMIC DNA]</scope>
    <source>
        <strain evidence="3">FAR1</strain>
    </source>
</reference>
<dbReference type="VEuPathDB" id="VectorBase:AFAF002762"/>
<evidence type="ECO:0000256" key="1">
    <source>
        <dbReference type="SAM" id="Phobius"/>
    </source>
</evidence>
<accession>A0A182Q488</accession>
<keyword evidence="1" id="KW-1133">Transmembrane helix</keyword>
<dbReference type="EMBL" id="AXCN02000611">
    <property type="status" value="NOT_ANNOTATED_CDS"/>
    <property type="molecule type" value="Genomic_DNA"/>
</dbReference>
<keyword evidence="1" id="KW-0812">Transmembrane</keyword>
<feature type="transmembrane region" description="Helical" evidence="1">
    <location>
        <begin position="7"/>
        <end position="26"/>
    </location>
</feature>
<organism evidence="2 3">
    <name type="scientific">Anopheles farauti</name>
    <dbReference type="NCBI Taxonomy" id="69004"/>
    <lineage>
        <taxon>Eukaryota</taxon>
        <taxon>Metazoa</taxon>
        <taxon>Ecdysozoa</taxon>
        <taxon>Arthropoda</taxon>
        <taxon>Hexapoda</taxon>
        <taxon>Insecta</taxon>
        <taxon>Pterygota</taxon>
        <taxon>Neoptera</taxon>
        <taxon>Endopterygota</taxon>
        <taxon>Diptera</taxon>
        <taxon>Nematocera</taxon>
        <taxon>Culicoidea</taxon>
        <taxon>Culicidae</taxon>
        <taxon>Anophelinae</taxon>
        <taxon>Anopheles</taxon>
    </lineage>
</organism>
<dbReference type="EnsemblMetazoa" id="AFAF002762-RA">
    <property type="protein sequence ID" value="AFAF002762-PA"/>
    <property type="gene ID" value="AFAF002762"/>
</dbReference>
<protein>
    <submittedName>
        <fullName evidence="2">Uncharacterized protein</fullName>
    </submittedName>
</protein>
<sequence>MLRARKTIIIIIIIIFITTINILSVFCGLACAAPTHDNDDDEDRRESTRGSEAGCTRCCILSATRCGVLTDLRALASHSSKHNCDPYQPCATHINYHREFIAPPTGRHWLVLVALEPAVVWVWPQVVVTTMMMMLKPSPCVFWSGQKGAVHWLAGESGGWIDLIVTIADDYRQQRNIRLMPKESTSLRESGLSRPGDINIAVWLTMVARVSIRTLRTNVVLRASVVNASTAGLTVGREIVGRNLQRAGTSSAIVHLSNGRITVVPRQTTFTYTASVSGISNIPNTKWLVSLSFVGTICSLIARFVTVQPCIVW</sequence>
<dbReference type="AlphaFoldDB" id="A0A182Q488"/>
<reference evidence="2" key="2">
    <citation type="submission" date="2020-05" db="UniProtKB">
        <authorList>
            <consortium name="EnsemblMetazoa"/>
        </authorList>
    </citation>
    <scope>IDENTIFICATION</scope>
    <source>
        <strain evidence="2">FAR1</strain>
    </source>
</reference>
<evidence type="ECO:0000313" key="3">
    <source>
        <dbReference type="Proteomes" id="UP000075886"/>
    </source>
</evidence>
<name>A0A182Q488_9DIPT</name>